<name>A0A2A2M3A4_9BILA</name>
<evidence type="ECO:0000313" key="2">
    <source>
        <dbReference type="EMBL" id="PAV92893.1"/>
    </source>
</evidence>
<keyword evidence="3" id="KW-1185">Reference proteome</keyword>
<sequence length="361" mass="38856">MLSGPPETASRIPPRGACPSARIRSSRNRWPSGPAASLAFGGGAALFDIRLHLAGDLAAVHVGQLAIDLARIGRLVELHQRLREIIQAFRRAFAVRHLLVIVVECHRGKARLALVQVRPAEQVLRIAGAAMLGIGGDHLLQLRLSLRILLRRPQAIAIEIVVLGRVAGRGLLDLGGVGGGRGIARGGDRGGGRRLRRRTPRLGRRVARRRVAGQRRRGGGFGECGRARHRLQLGIGAALVRVEGVLQLADLIAVLLDLVGHRRHLAFQRGHAAGEVGDGAGRGHTTDLLRRIGARDLRLEILAGATREDLALHRAHFAFQLADAAFDVALCRYGDRRQDSGGSERPDDRTHGCGAPRRSLG</sequence>
<organism evidence="2 3">
    <name type="scientific">Diploscapter pachys</name>
    <dbReference type="NCBI Taxonomy" id="2018661"/>
    <lineage>
        <taxon>Eukaryota</taxon>
        <taxon>Metazoa</taxon>
        <taxon>Ecdysozoa</taxon>
        <taxon>Nematoda</taxon>
        <taxon>Chromadorea</taxon>
        <taxon>Rhabditida</taxon>
        <taxon>Rhabditina</taxon>
        <taxon>Rhabditomorpha</taxon>
        <taxon>Rhabditoidea</taxon>
        <taxon>Rhabditidae</taxon>
        <taxon>Diploscapter</taxon>
    </lineage>
</organism>
<accession>A0A2A2M3A4</accession>
<protein>
    <submittedName>
        <fullName evidence="2">Uncharacterized protein</fullName>
    </submittedName>
</protein>
<gene>
    <name evidence="2" type="ORF">WR25_21584</name>
</gene>
<reference evidence="2 3" key="1">
    <citation type="journal article" date="2017" name="Curr. Biol.">
        <title>Genome architecture and evolution of a unichromosomal asexual nematode.</title>
        <authorList>
            <person name="Fradin H."/>
            <person name="Zegar C."/>
            <person name="Gutwein M."/>
            <person name="Lucas J."/>
            <person name="Kovtun M."/>
            <person name="Corcoran D."/>
            <person name="Baugh L.R."/>
            <person name="Kiontke K."/>
            <person name="Gunsalus K."/>
            <person name="Fitch D.H."/>
            <person name="Piano F."/>
        </authorList>
    </citation>
    <scope>NUCLEOTIDE SEQUENCE [LARGE SCALE GENOMIC DNA]</scope>
    <source>
        <strain evidence="2">PF1309</strain>
    </source>
</reference>
<evidence type="ECO:0000313" key="3">
    <source>
        <dbReference type="Proteomes" id="UP000218231"/>
    </source>
</evidence>
<comment type="caution">
    <text evidence="2">The sequence shown here is derived from an EMBL/GenBank/DDBJ whole genome shotgun (WGS) entry which is preliminary data.</text>
</comment>
<dbReference type="AlphaFoldDB" id="A0A2A2M3A4"/>
<dbReference type="Proteomes" id="UP000218231">
    <property type="component" value="Unassembled WGS sequence"/>
</dbReference>
<feature type="region of interest" description="Disordered" evidence="1">
    <location>
        <begin position="337"/>
        <end position="361"/>
    </location>
</feature>
<feature type="compositionally biased region" description="Basic and acidic residues" evidence="1">
    <location>
        <begin position="337"/>
        <end position="351"/>
    </location>
</feature>
<evidence type="ECO:0000256" key="1">
    <source>
        <dbReference type="SAM" id="MobiDB-lite"/>
    </source>
</evidence>
<feature type="region of interest" description="Disordered" evidence="1">
    <location>
        <begin position="1"/>
        <end position="30"/>
    </location>
</feature>
<proteinExistence type="predicted"/>
<dbReference type="EMBL" id="LIAE01005913">
    <property type="protein sequence ID" value="PAV92893.1"/>
    <property type="molecule type" value="Genomic_DNA"/>
</dbReference>